<dbReference type="Pfam" id="PF02932">
    <property type="entry name" value="Neur_chan_memb"/>
    <property type="match status" value="1"/>
</dbReference>
<evidence type="ECO:0000256" key="5">
    <source>
        <dbReference type="ARBA" id="ARBA00022989"/>
    </source>
</evidence>
<evidence type="ECO:0000256" key="4">
    <source>
        <dbReference type="ARBA" id="ARBA00022692"/>
    </source>
</evidence>
<feature type="domain" description="Neurotransmitter-gated ion-channel transmembrane" evidence="18">
    <location>
        <begin position="287"/>
        <end position="532"/>
    </location>
</feature>
<dbReference type="Pfam" id="PF02931">
    <property type="entry name" value="Neur_chan_LBD"/>
    <property type="match status" value="1"/>
</dbReference>
<keyword evidence="20" id="KW-1185">Reference proteome</keyword>
<sequence length="546" mass="62289">MNRQLSPRSWCLVVIILIIVISANSAVANTPTRATNSTVAGTRDRAVSTPSSRHVSQSTKGITNMSPDRAELSLFRDLFDRYDKRIRPALRKEENITVTLGITVFQLIDLDERNEIMKLSIWVRQRWNNPFLRWNSTHYDGITDINVNPAQVWKPDLALYNNADQSSDGSLERFQQQIKVSSDGTNLWLAPIILLSSCKIYVKFFPFDEQHCELKFGSWTYDGFHLDLVKEAAEADLKKFAKNGEWELIGVPCERNLLKYICCDAPYPDVTYTVKIRRRTLFFFFNMIIPCLVIVGLTILSFYLPPDSGERLSLVITNLLAMTVFMLLVAEIIPPTSDAVSIISTFYSCCLFEVGVALIGTCVVLKYHFNNPAIHKMPDWLRFIVLRCLGKIFHKKLRNDENLLEMSGSFERRRLSTLRTDNGYIDTITARRFSGSISGKWPPDSRSRGMTDERDPNGEPFLDPGPSQLELDGKNSLTKAITQKQGTIANALEKLVEAKETEDEEGKQREEWMMAASIMDSLFMWIFFFTLVGSLTALFFQLPKYD</sequence>
<name>A0AAD9R0Z2_ACRCE</name>
<dbReference type="InterPro" id="IPR002394">
    <property type="entry name" value="Nicotinic_acetylcholine_rcpt"/>
</dbReference>
<dbReference type="GO" id="GO:0004888">
    <property type="term" value="F:transmembrane signaling receptor activity"/>
    <property type="evidence" value="ECO:0007669"/>
    <property type="project" value="InterPro"/>
</dbReference>
<feature type="region of interest" description="Disordered" evidence="16">
    <location>
        <begin position="31"/>
        <end position="62"/>
    </location>
</feature>
<dbReference type="CDD" id="cd19051">
    <property type="entry name" value="LGIC_TM_cation"/>
    <property type="match status" value="1"/>
</dbReference>
<dbReference type="PROSITE" id="PS00236">
    <property type="entry name" value="NEUROTR_ION_CHANNEL"/>
    <property type="match status" value="1"/>
</dbReference>
<feature type="compositionally biased region" description="Basic and acidic residues" evidence="16">
    <location>
        <begin position="443"/>
        <end position="457"/>
    </location>
</feature>
<dbReference type="GO" id="GO:0022848">
    <property type="term" value="F:acetylcholine-gated monoatomic cation-selective channel activity"/>
    <property type="evidence" value="ECO:0007669"/>
    <property type="project" value="InterPro"/>
</dbReference>
<dbReference type="InterPro" id="IPR018000">
    <property type="entry name" value="Neurotransmitter_ion_chnl_CS"/>
</dbReference>
<comment type="similarity">
    <text evidence="1">Belongs to the ligand-gated ion channel (TC 1.A.9) family. Acetylcholine receptor (TC 1.A.9.1) subfamily.</text>
</comment>
<keyword evidence="3" id="KW-1003">Cell membrane</keyword>
<protein>
    <submittedName>
        <fullName evidence="19">Neuronal acetylcholine receptor subunit alpha-7</fullName>
    </submittedName>
</protein>
<accession>A0AAD9R0Z2</accession>
<evidence type="ECO:0000256" key="12">
    <source>
        <dbReference type="ARBA" id="ARBA00023286"/>
    </source>
</evidence>
<evidence type="ECO:0000313" key="19">
    <source>
        <dbReference type="EMBL" id="KAK2571002.1"/>
    </source>
</evidence>
<feature type="domain" description="Neurotransmitter-gated ion-channel ligand-binding" evidence="17">
    <location>
        <begin position="73"/>
        <end position="280"/>
    </location>
</feature>
<dbReference type="InterPro" id="IPR036734">
    <property type="entry name" value="Neur_chan_lig-bd_sf"/>
</dbReference>
<reference evidence="19" key="2">
    <citation type="journal article" date="2023" name="Science">
        <title>Genomic signatures of disease resistance in endangered staghorn corals.</title>
        <authorList>
            <person name="Vollmer S.V."/>
            <person name="Selwyn J.D."/>
            <person name="Despard B.A."/>
            <person name="Roesel C.L."/>
        </authorList>
    </citation>
    <scope>NUCLEOTIDE SEQUENCE</scope>
    <source>
        <strain evidence="19">K2</strain>
    </source>
</reference>
<dbReference type="AlphaFoldDB" id="A0AAD9R0Z2"/>
<dbReference type="InterPro" id="IPR038050">
    <property type="entry name" value="Neuro_actylchol_rec"/>
</dbReference>
<feature type="signal peptide" evidence="15">
    <location>
        <begin position="1"/>
        <end position="25"/>
    </location>
</feature>
<keyword evidence="2 15" id="KW-0813">Transport</keyword>
<dbReference type="Gene3D" id="1.20.58.390">
    <property type="entry name" value="Neurotransmitter-gated ion-channel transmembrane domain"/>
    <property type="match status" value="2"/>
</dbReference>
<dbReference type="Proteomes" id="UP001249851">
    <property type="component" value="Unassembled WGS sequence"/>
</dbReference>
<evidence type="ECO:0000256" key="14">
    <source>
        <dbReference type="ARBA" id="ARBA00034099"/>
    </source>
</evidence>
<dbReference type="InterPro" id="IPR006201">
    <property type="entry name" value="Neur_channel"/>
</dbReference>
<evidence type="ECO:0000259" key="18">
    <source>
        <dbReference type="Pfam" id="PF02932"/>
    </source>
</evidence>
<dbReference type="GO" id="GO:0045211">
    <property type="term" value="C:postsynaptic membrane"/>
    <property type="evidence" value="ECO:0007669"/>
    <property type="project" value="InterPro"/>
</dbReference>
<dbReference type="PRINTS" id="PR00254">
    <property type="entry name" value="NICOTINICR"/>
</dbReference>
<keyword evidence="5 15" id="KW-1133">Transmembrane helix</keyword>
<keyword evidence="4 15" id="KW-0812">Transmembrane</keyword>
<evidence type="ECO:0000256" key="13">
    <source>
        <dbReference type="ARBA" id="ARBA00023303"/>
    </source>
</evidence>
<dbReference type="InterPro" id="IPR006202">
    <property type="entry name" value="Neur_chan_lig-bd"/>
</dbReference>
<evidence type="ECO:0000256" key="2">
    <source>
        <dbReference type="ARBA" id="ARBA00022448"/>
    </source>
</evidence>
<reference evidence="19" key="1">
    <citation type="journal article" date="2023" name="G3 (Bethesda)">
        <title>Whole genome assembly and annotation of the endangered Caribbean coral Acropora cervicornis.</title>
        <authorList>
            <person name="Selwyn J.D."/>
            <person name="Vollmer S.V."/>
        </authorList>
    </citation>
    <scope>NUCLEOTIDE SEQUENCE</scope>
    <source>
        <strain evidence="19">K2</strain>
    </source>
</reference>
<dbReference type="CDD" id="cd18997">
    <property type="entry name" value="LGIC_ECD_nAChR"/>
    <property type="match status" value="1"/>
</dbReference>
<comment type="caution">
    <text evidence="19">The sequence shown here is derived from an EMBL/GenBank/DDBJ whole genome shotgun (WGS) entry which is preliminary data.</text>
</comment>
<evidence type="ECO:0000256" key="1">
    <source>
        <dbReference type="ARBA" id="ARBA00009237"/>
    </source>
</evidence>
<evidence type="ECO:0000313" key="20">
    <source>
        <dbReference type="Proteomes" id="UP001249851"/>
    </source>
</evidence>
<evidence type="ECO:0000256" key="11">
    <source>
        <dbReference type="ARBA" id="ARBA00023180"/>
    </source>
</evidence>
<keyword evidence="10 19" id="KW-0675">Receptor</keyword>
<evidence type="ECO:0000256" key="7">
    <source>
        <dbReference type="ARBA" id="ARBA00023065"/>
    </source>
</evidence>
<feature type="compositionally biased region" description="Polar residues" evidence="16">
    <location>
        <begin position="48"/>
        <end position="62"/>
    </location>
</feature>
<proteinExistence type="inferred from homology"/>
<evidence type="ECO:0000256" key="3">
    <source>
        <dbReference type="ARBA" id="ARBA00022475"/>
    </source>
</evidence>
<evidence type="ECO:0000256" key="10">
    <source>
        <dbReference type="ARBA" id="ARBA00023170"/>
    </source>
</evidence>
<dbReference type="InterPro" id="IPR006029">
    <property type="entry name" value="Neurotrans-gated_channel_TM"/>
</dbReference>
<keyword evidence="6" id="KW-0770">Synapse</keyword>
<organism evidence="19 20">
    <name type="scientific">Acropora cervicornis</name>
    <name type="common">Staghorn coral</name>
    <dbReference type="NCBI Taxonomy" id="6130"/>
    <lineage>
        <taxon>Eukaryota</taxon>
        <taxon>Metazoa</taxon>
        <taxon>Cnidaria</taxon>
        <taxon>Anthozoa</taxon>
        <taxon>Hexacorallia</taxon>
        <taxon>Scleractinia</taxon>
        <taxon>Astrocoeniina</taxon>
        <taxon>Acroporidae</taxon>
        <taxon>Acropora</taxon>
    </lineage>
</organism>
<feature type="compositionally biased region" description="Polar residues" evidence="16">
    <location>
        <begin position="31"/>
        <end position="40"/>
    </location>
</feature>
<feature type="region of interest" description="Disordered" evidence="16">
    <location>
        <begin position="436"/>
        <end position="468"/>
    </location>
</feature>
<evidence type="ECO:0000256" key="15">
    <source>
        <dbReference type="RuleBase" id="RU000687"/>
    </source>
</evidence>
<gene>
    <name evidence="19" type="ORF">P5673_004738</name>
</gene>
<keyword evidence="13 15" id="KW-0407">Ion channel</keyword>
<evidence type="ECO:0000256" key="9">
    <source>
        <dbReference type="ARBA" id="ARBA00023157"/>
    </source>
</evidence>
<dbReference type="SUPFAM" id="SSF90112">
    <property type="entry name" value="Neurotransmitter-gated ion-channel transmembrane pore"/>
    <property type="match status" value="1"/>
</dbReference>
<feature type="transmembrane region" description="Helical" evidence="15">
    <location>
        <begin position="312"/>
        <end position="333"/>
    </location>
</feature>
<evidence type="ECO:0000259" key="17">
    <source>
        <dbReference type="Pfam" id="PF02931"/>
    </source>
</evidence>
<evidence type="ECO:0000256" key="8">
    <source>
        <dbReference type="ARBA" id="ARBA00023136"/>
    </source>
</evidence>
<comment type="subcellular location">
    <subcellularLocation>
        <location evidence="14">Synaptic cell membrane</location>
        <topology evidence="14">Multi-pass membrane protein</topology>
    </subcellularLocation>
</comment>
<keyword evidence="7 15" id="KW-0406">Ion transport</keyword>
<keyword evidence="9" id="KW-1015">Disulfide bond</keyword>
<feature type="chain" id="PRO_5041775693" evidence="15">
    <location>
        <begin position="26"/>
        <end position="546"/>
    </location>
</feature>
<keyword evidence="8 15" id="KW-0472">Membrane</keyword>
<feature type="transmembrane region" description="Helical" evidence="15">
    <location>
        <begin position="522"/>
        <end position="542"/>
    </location>
</feature>
<dbReference type="PRINTS" id="PR00252">
    <property type="entry name" value="NRIONCHANNEL"/>
</dbReference>
<feature type="transmembrane region" description="Helical" evidence="15">
    <location>
        <begin position="281"/>
        <end position="305"/>
    </location>
</feature>
<evidence type="ECO:0000256" key="6">
    <source>
        <dbReference type="ARBA" id="ARBA00023018"/>
    </source>
</evidence>
<keyword evidence="15" id="KW-0732">Signal</keyword>
<keyword evidence="12" id="KW-1071">Ligand-gated ion channel</keyword>
<dbReference type="EMBL" id="JARQWQ010000007">
    <property type="protein sequence ID" value="KAK2571002.1"/>
    <property type="molecule type" value="Genomic_DNA"/>
</dbReference>
<dbReference type="SUPFAM" id="SSF63712">
    <property type="entry name" value="Nicotinic receptor ligand binding domain-like"/>
    <property type="match status" value="1"/>
</dbReference>
<dbReference type="Gene3D" id="2.70.170.10">
    <property type="entry name" value="Neurotransmitter-gated ion-channel ligand-binding domain"/>
    <property type="match status" value="1"/>
</dbReference>
<feature type="transmembrane region" description="Helical" evidence="15">
    <location>
        <begin position="345"/>
        <end position="367"/>
    </location>
</feature>
<dbReference type="FunFam" id="2.70.170.10:FF:000016">
    <property type="entry name" value="Nicotinic acetylcholine receptor subunit"/>
    <property type="match status" value="1"/>
</dbReference>
<dbReference type="FunFam" id="1.20.58.390:FF:000073">
    <property type="entry name" value="Neuronal acetylcholine receptor subunit alpha-9-II"/>
    <property type="match status" value="1"/>
</dbReference>
<keyword evidence="11" id="KW-0325">Glycoprotein</keyword>
<dbReference type="PANTHER" id="PTHR18945">
    <property type="entry name" value="NEUROTRANSMITTER GATED ION CHANNEL"/>
    <property type="match status" value="1"/>
</dbReference>
<dbReference type="InterPro" id="IPR036719">
    <property type="entry name" value="Neuro-gated_channel_TM_sf"/>
</dbReference>
<evidence type="ECO:0000256" key="16">
    <source>
        <dbReference type="SAM" id="MobiDB-lite"/>
    </source>
</evidence>
<dbReference type="NCBIfam" id="TIGR00860">
    <property type="entry name" value="LIC"/>
    <property type="match status" value="1"/>
</dbReference>